<dbReference type="Pfam" id="PF02348">
    <property type="entry name" value="CTP_transf_3"/>
    <property type="match status" value="1"/>
</dbReference>
<evidence type="ECO:0000313" key="3">
    <source>
        <dbReference type="Proteomes" id="UP000228635"/>
    </source>
</evidence>
<evidence type="ECO:0000256" key="1">
    <source>
        <dbReference type="SAM" id="MobiDB-lite"/>
    </source>
</evidence>
<proteinExistence type="predicted"/>
<dbReference type="Proteomes" id="UP000228635">
    <property type="component" value="Unassembled WGS sequence"/>
</dbReference>
<name>A0A2M6WIK4_9BACT</name>
<feature type="region of interest" description="Disordered" evidence="1">
    <location>
        <begin position="1"/>
        <end position="22"/>
    </location>
</feature>
<dbReference type="Gene3D" id="3.90.550.10">
    <property type="entry name" value="Spore Coat Polysaccharide Biosynthesis Protein SpsA, Chain A"/>
    <property type="match status" value="1"/>
</dbReference>
<dbReference type="EMBL" id="PFBA01000014">
    <property type="protein sequence ID" value="PIT92564.1"/>
    <property type="molecule type" value="Genomic_DNA"/>
</dbReference>
<feature type="compositionally biased region" description="Polar residues" evidence="1">
    <location>
        <begin position="1"/>
        <end position="13"/>
    </location>
</feature>
<gene>
    <name evidence="2" type="ORF">COU08_01725</name>
</gene>
<reference evidence="3" key="1">
    <citation type="submission" date="2017-09" db="EMBL/GenBank/DDBJ databases">
        <title>Depth-based differentiation of microbial function through sediment-hosted aquifers and enrichment of novel symbionts in the deep terrestrial subsurface.</title>
        <authorList>
            <person name="Probst A.J."/>
            <person name="Ladd B."/>
            <person name="Jarett J.K."/>
            <person name="Geller-Mcgrath D.E."/>
            <person name="Sieber C.M.K."/>
            <person name="Emerson J.B."/>
            <person name="Anantharaman K."/>
            <person name="Thomas B.C."/>
            <person name="Malmstrom R."/>
            <person name="Stieglmeier M."/>
            <person name="Klingl A."/>
            <person name="Woyke T."/>
            <person name="Ryan C.M."/>
            <person name="Banfield J.F."/>
        </authorList>
    </citation>
    <scope>NUCLEOTIDE SEQUENCE [LARGE SCALE GENOMIC DNA]</scope>
</reference>
<evidence type="ECO:0000313" key="2">
    <source>
        <dbReference type="EMBL" id="PIT92564.1"/>
    </source>
</evidence>
<dbReference type="SUPFAM" id="SSF53448">
    <property type="entry name" value="Nucleotide-diphospho-sugar transferases"/>
    <property type="match status" value="1"/>
</dbReference>
<dbReference type="InterPro" id="IPR003329">
    <property type="entry name" value="Cytidylyl_trans"/>
</dbReference>
<sequence length="316" mass="36654">MVHSNATRQATQHSSRRNFKNKFIYEEGAPRKLQTNTRLSKMEREKLSLRSSIHIMNKPKAVIVIQMRMGSKRLPGKALKLISGKKAIVTIIDRAKKAKEASEIVIATSNKKKDDVLERIAKKSGIKCIRDHEEDLISRLSKVLAETNADALIRITGDSPLIDPKLLDEAVRIYQKQYKKIDVVTNCVPLTYPEGFSYELFSRKAFQKLHKALRTNTERESFAVYVAEEKKKFPRKYIKNKKDTSHIRLTMDYPEDLQLIRKVSNYFTKKKKKNFGLKEIEDLFEKNPKWTLLNNDRIDKGKYPFAVGEDAKRKAR</sequence>
<dbReference type="PANTHER" id="PTHR42866:SF1">
    <property type="entry name" value="SPORE COAT POLYSACCHARIDE BIOSYNTHESIS PROTEIN SPSF"/>
    <property type="match status" value="1"/>
</dbReference>
<dbReference type="AlphaFoldDB" id="A0A2M6WIK4"/>
<dbReference type="GO" id="GO:0005829">
    <property type="term" value="C:cytosol"/>
    <property type="evidence" value="ECO:0007669"/>
    <property type="project" value="TreeGrafter"/>
</dbReference>
<dbReference type="PANTHER" id="PTHR42866">
    <property type="entry name" value="3-DEOXY-MANNO-OCTULOSONATE CYTIDYLYLTRANSFERASE"/>
    <property type="match status" value="1"/>
</dbReference>
<organism evidence="2 3">
    <name type="scientific">Candidatus Harrisonbacteria bacterium CG10_big_fil_rev_8_21_14_0_10_42_17</name>
    <dbReference type="NCBI Taxonomy" id="1974584"/>
    <lineage>
        <taxon>Bacteria</taxon>
        <taxon>Candidatus Harrisoniibacteriota</taxon>
    </lineage>
</organism>
<evidence type="ECO:0008006" key="4">
    <source>
        <dbReference type="Google" id="ProtNLM"/>
    </source>
</evidence>
<dbReference type="InterPro" id="IPR029044">
    <property type="entry name" value="Nucleotide-diphossugar_trans"/>
</dbReference>
<comment type="caution">
    <text evidence="2">The sequence shown here is derived from an EMBL/GenBank/DDBJ whole genome shotgun (WGS) entry which is preliminary data.</text>
</comment>
<accession>A0A2M6WIK4</accession>
<protein>
    <recommendedName>
        <fullName evidence="4">Acylneuraminate cytidylyltransferase</fullName>
    </recommendedName>
</protein>